<protein>
    <recommendedName>
        <fullName evidence="4">Porin</fullName>
    </recommendedName>
</protein>
<feature type="chain" id="PRO_5020663263" description="Porin" evidence="1">
    <location>
        <begin position="20"/>
        <end position="389"/>
    </location>
</feature>
<feature type="signal peptide" evidence="1">
    <location>
        <begin position="1"/>
        <end position="19"/>
    </location>
</feature>
<dbReference type="RefSeq" id="WP_131852669.1">
    <property type="nucleotide sequence ID" value="NZ_SKFH01000024.1"/>
</dbReference>
<evidence type="ECO:0000256" key="1">
    <source>
        <dbReference type="SAM" id="SignalP"/>
    </source>
</evidence>
<accession>A0A4R4E0G6</accession>
<proteinExistence type="predicted"/>
<gene>
    <name evidence="2" type="ORF">E0486_13305</name>
</gene>
<name>A0A4R4E0G6_9BACT</name>
<reference evidence="2 3" key="1">
    <citation type="submission" date="2019-03" db="EMBL/GenBank/DDBJ databases">
        <authorList>
            <person name="Kim M.K.M."/>
        </authorList>
    </citation>
    <scope>NUCLEOTIDE SEQUENCE [LARGE SCALE GENOMIC DNA]</scope>
    <source>
        <strain evidence="2 3">17J68-15</strain>
    </source>
</reference>
<dbReference type="Proteomes" id="UP000295164">
    <property type="component" value="Unassembled WGS sequence"/>
</dbReference>
<evidence type="ECO:0000313" key="2">
    <source>
        <dbReference type="EMBL" id="TCZ68850.1"/>
    </source>
</evidence>
<dbReference type="OrthoDB" id="1111796at2"/>
<evidence type="ECO:0000313" key="3">
    <source>
        <dbReference type="Proteomes" id="UP000295164"/>
    </source>
</evidence>
<evidence type="ECO:0008006" key="4">
    <source>
        <dbReference type="Google" id="ProtNLM"/>
    </source>
</evidence>
<dbReference type="EMBL" id="SKFH01000024">
    <property type="protein sequence ID" value="TCZ68850.1"/>
    <property type="molecule type" value="Genomic_DNA"/>
</dbReference>
<dbReference type="AlphaFoldDB" id="A0A4R4E0G6"/>
<keyword evidence="1" id="KW-0732">Signal</keyword>
<sequence length="389" mass="44520">MRKALLALLAAGAIGSASAQTDYPIFRDTAALRPENAGRLSLQVDNINYLRNYEWFGNIPNSYTLLGTLVIPQLQYQLNEHIAFKGGLLLRREFGRPGLVTVEPQFQAKYQKKGLTFIMGTLEGGLNHRFVEPLYNIERYIVGRMERTGMNDVERAATTRNEQGLQLKYEKGAFWGDWFIDWRESIVIDDVFREQLNSGISTRTRLINRPGFTLTVPLQVLVSHYGGQISTSPNAIESLFNGAAGLSLAFPLREGGALRSVQTDHYYVGYKNISGNKLRLYNEGYGWLSTLLLKSKWNLDLELRYWKGATFYGPLGLPLYNSISEKLPNFGEPDRQLLFATFIYDKTLFPNVNIDLRLEPYYDLNNKKLEYGYSAFLRLNKEFFLKKLR</sequence>
<keyword evidence="3" id="KW-1185">Reference proteome</keyword>
<organism evidence="2 3">
    <name type="scientific">Flaviaesturariibacter aridisoli</name>
    <dbReference type="NCBI Taxonomy" id="2545761"/>
    <lineage>
        <taxon>Bacteria</taxon>
        <taxon>Pseudomonadati</taxon>
        <taxon>Bacteroidota</taxon>
        <taxon>Chitinophagia</taxon>
        <taxon>Chitinophagales</taxon>
        <taxon>Chitinophagaceae</taxon>
        <taxon>Flaviaestuariibacter</taxon>
    </lineage>
</organism>
<comment type="caution">
    <text evidence="2">The sequence shown here is derived from an EMBL/GenBank/DDBJ whole genome shotgun (WGS) entry which is preliminary data.</text>
</comment>